<evidence type="ECO:0000259" key="11">
    <source>
        <dbReference type="Pfam" id="PF00464"/>
    </source>
</evidence>
<dbReference type="GO" id="GO:0005737">
    <property type="term" value="C:cytoplasm"/>
    <property type="evidence" value="ECO:0007669"/>
    <property type="project" value="UniProtKB-SubCell"/>
</dbReference>
<dbReference type="GO" id="GO:0004372">
    <property type="term" value="F:glycine hydroxymethyltransferase activity"/>
    <property type="evidence" value="ECO:0007669"/>
    <property type="project" value="UniProtKB-UniRule"/>
</dbReference>
<dbReference type="PROSITE" id="PS00096">
    <property type="entry name" value="SHMT"/>
    <property type="match status" value="1"/>
</dbReference>
<comment type="similarity">
    <text evidence="3 9">Belongs to the SHMT family.</text>
</comment>
<evidence type="ECO:0000256" key="8">
    <source>
        <dbReference type="ARBA" id="ARBA00022898"/>
    </source>
</evidence>
<dbReference type="PIRSF" id="PIRSF000412">
    <property type="entry name" value="SHMT"/>
    <property type="match status" value="1"/>
</dbReference>
<dbReference type="InterPro" id="IPR015422">
    <property type="entry name" value="PyrdxlP-dep_Trfase_small"/>
</dbReference>
<dbReference type="NCBIfam" id="NF000586">
    <property type="entry name" value="PRK00011.1"/>
    <property type="match status" value="1"/>
</dbReference>
<dbReference type="SUPFAM" id="SSF53383">
    <property type="entry name" value="PLP-dependent transferases"/>
    <property type="match status" value="1"/>
</dbReference>
<organism evidence="12 13">
    <name type="scientific">Candidatus Zambryskibacteria bacterium RIFCSPHIGHO2_01_FULL_44_22b</name>
    <dbReference type="NCBI Taxonomy" id="1802737"/>
    <lineage>
        <taxon>Bacteria</taxon>
        <taxon>Candidatus Zambryskiibacteriota</taxon>
    </lineage>
</organism>
<comment type="subunit">
    <text evidence="4 9">Homodimer.</text>
</comment>
<dbReference type="InterPro" id="IPR039429">
    <property type="entry name" value="SHMT-like_dom"/>
</dbReference>
<dbReference type="EC" id="2.1.2.1" evidence="9"/>
<dbReference type="GO" id="GO:0019264">
    <property type="term" value="P:glycine biosynthetic process from serine"/>
    <property type="evidence" value="ECO:0007669"/>
    <property type="project" value="UniProtKB-UniRule"/>
</dbReference>
<evidence type="ECO:0000256" key="3">
    <source>
        <dbReference type="ARBA" id="ARBA00006376"/>
    </source>
</evidence>
<dbReference type="CDD" id="cd00378">
    <property type="entry name" value="SHMT"/>
    <property type="match status" value="1"/>
</dbReference>
<dbReference type="HAMAP" id="MF_00051">
    <property type="entry name" value="SHMT"/>
    <property type="match status" value="1"/>
</dbReference>
<comment type="function">
    <text evidence="9">Catalyzes the reversible interconversion of serine and glycine with tetrahydrofolate (THF) serving as the one-carbon carrier. This reaction serves as the major source of one-carbon groups required for the biosynthesis of purines, thymidylate, methionine, and other important biomolecules. Also exhibits THF-independent aldolase activity toward beta-hydroxyamino acids, producing glycine and aldehydes, via a retro-aldol mechanism.</text>
</comment>
<keyword evidence="7 9" id="KW-0808">Transferase</keyword>
<name>A0A1G2SZX2_9BACT</name>
<dbReference type="Gene3D" id="3.40.640.10">
    <property type="entry name" value="Type I PLP-dependent aspartate aminotransferase-like (Major domain)"/>
    <property type="match status" value="1"/>
</dbReference>
<dbReference type="STRING" id="1802737.A2832_01050"/>
<sequence length="390" mass="42252">MKDKEIEKLIKAEKKRQKSVINLIASENYVSGDVLKALGSELTNKYAEGYAGARYYGGNEISDKIENLCKSRALKLFKLSPKKWHVNVQALSGSPANLAVYLGVVPLGGTIMGMSLTDGGHLTHGHKVSATGKFWKAIQYGVDPKTEQIDYGAIKKMAEKEKPSIIVAGFTAYPRKIDFKKFREIADACGAILMVDMSHTAGLVAGEALPSPFEYADIVTTTTHKTLRGPRSALIFSRIDEKELYKKIDKAVFPGLQGGPHLNQIAAVTVTLKEAMSPAFKKYAGQVIKNAKALADELAKLGWRIVSGGTDTHLILIDTWMGGKGIGGKEASDRLEKAGIIVNKNTIPGETRSPVDPSGIRVGTAAETTLGKKEKDMKAIARKIDTILRK</sequence>
<comment type="caution">
    <text evidence="9">Lacks conserved residue(s) required for the propagation of feature annotation.</text>
</comment>
<evidence type="ECO:0000256" key="7">
    <source>
        <dbReference type="ARBA" id="ARBA00022679"/>
    </source>
</evidence>
<feature type="modified residue" description="N6-(pyridoxal phosphate)lysine" evidence="9 10">
    <location>
        <position position="225"/>
    </location>
</feature>
<proteinExistence type="inferred from homology"/>
<dbReference type="PANTHER" id="PTHR11680">
    <property type="entry name" value="SERINE HYDROXYMETHYLTRANSFERASE"/>
    <property type="match status" value="1"/>
</dbReference>
<dbReference type="EMBL" id="MHVG01000018">
    <property type="protein sequence ID" value="OHA90565.1"/>
    <property type="molecule type" value="Genomic_DNA"/>
</dbReference>
<evidence type="ECO:0000256" key="1">
    <source>
        <dbReference type="ARBA" id="ARBA00001933"/>
    </source>
</evidence>
<feature type="binding site" evidence="9">
    <location>
        <position position="116"/>
    </location>
    <ligand>
        <name>(6S)-5,6,7,8-tetrahydrofolate</name>
        <dbReference type="ChEBI" id="CHEBI:57453"/>
    </ligand>
</feature>
<dbReference type="GO" id="GO:0035999">
    <property type="term" value="P:tetrahydrofolate interconversion"/>
    <property type="evidence" value="ECO:0007669"/>
    <property type="project" value="UniProtKB-UniRule"/>
</dbReference>
<evidence type="ECO:0000313" key="12">
    <source>
        <dbReference type="EMBL" id="OHA90565.1"/>
    </source>
</evidence>
<evidence type="ECO:0000256" key="6">
    <source>
        <dbReference type="ARBA" id="ARBA00022563"/>
    </source>
</evidence>
<dbReference type="UniPathway" id="UPA00288">
    <property type="reaction ID" value="UER01023"/>
</dbReference>
<dbReference type="AlphaFoldDB" id="A0A1G2SZX2"/>
<evidence type="ECO:0000256" key="4">
    <source>
        <dbReference type="ARBA" id="ARBA00011738"/>
    </source>
</evidence>
<evidence type="ECO:0000256" key="2">
    <source>
        <dbReference type="ARBA" id="ARBA00004496"/>
    </source>
</evidence>
<dbReference type="InterPro" id="IPR049943">
    <property type="entry name" value="Ser_HO-MeTrfase-like"/>
</dbReference>
<evidence type="ECO:0000256" key="10">
    <source>
        <dbReference type="PIRSR" id="PIRSR000412-50"/>
    </source>
</evidence>
<comment type="cofactor">
    <cofactor evidence="1 9 10">
        <name>pyridoxal 5'-phosphate</name>
        <dbReference type="ChEBI" id="CHEBI:597326"/>
    </cofactor>
</comment>
<evidence type="ECO:0000313" key="13">
    <source>
        <dbReference type="Proteomes" id="UP000178538"/>
    </source>
</evidence>
<dbReference type="InterPro" id="IPR001085">
    <property type="entry name" value="Ser_HO-MeTrfase"/>
</dbReference>
<gene>
    <name evidence="9" type="primary">glyA</name>
    <name evidence="12" type="ORF">A2832_01050</name>
</gene>
<feature type="binding site" evidence="9">
    <location>
        <begin position="120"/>
        <end position="122"/>
    </location>
    <ligand>
        <name>(6S)-5,6,7,8-tetrahydrofolate</name>
        <dbReference type="ChEBI" id="CHEBI:57453"/>
    </ligand>
</feature>
<keyword evidence="6 9" id="KW-0554">One-carbon metabolism</keyword>
<dbReference type="FunFam" id="3.40.640.10:FF:000001">
    <property type="entry name" value="Serine hydroxymethyltransferase"/>
    <property type="match status" value="1"/>
</dbReference>
<dbReference type="PANTHER" id="PTHR11680:SF35">
    <property type="entry name" value="SERINE HYDROXYMETHYLTRANSFERASE 1"/>
    <property type="match status" value="1"/>
</dbReference>
<dbReference type="UniPathway" id="UPA00193"/>
<reference evidence="12 13" key="1">
    <citation type="journal article" date="2016" name="Nat. Commun.">
        <title>Thousands of microbial genomes shed light on interconnected biogeochemical processes in an aquifer system.</title>
        <authorList>
            <person name="Anantharaman K."/>
            <person name="Brown C.T."/>
            <person name="Hug L.A."/>
            <person name="Sharon I."/>
            <person name="Castelle C.J."/>
            <person name="Probst A.J."/>
            <person name="Thomas B.C."/>
            <person name="Singh A."/>
            <person name="Wilkins M.J."/>
            <person name="Karaoz U."/>
            <person name="Brodie E.L."/>
            <person name="Williams K.H."/>
            <person name="Hubbard S.S."/>
            <person name="Banfield J.F."/>
        </authorList>
    </citation>
    <scope>NUCLEOTIDE SEQUENCE [LARGE SCALE GENOMIC DNA]</scope>
</reference>
<dbReference type="InterPro" id="IPR015421">
    <property type="entry name" value="PyrdxlP-dep_Trfase_major"/>
</dbReference>
<comment type="subcellular location">
    <subcellularLocation>
        <location evidence="2 9">Cytoplasm</location>
    </subcellularLocation>
</comment>
<dbReference type="Proteomes" id="UP000178538">
    <property type="component" value="Unassembled WGS sequence"/>
</dbReference>
<evidence type="ECO:0000256" key="5">
    <source>
        <dbReference type="ARBA" id="ARBA00022490"/>
    </source>
</evidence>
<keyword evidence="9" id="KW-0028">Amino-acid biosynthesis</keyword>
<keyword evidence="5 9" id="KW-0963">Cytoplasm</keyword>
<accession>A0A1G2SZX2</accession>
<comment type="caution">
    <text evidence="12">The sequence shown here is derived from an EMBL/GenBank/DDBJ whole genome shotgun (WGS) entry which is preliminary data.</text>
</comment>
<feature type="domain" description="Serine hydroxymethyltransferase-like" evidence="11">
    <location>
        <begin position="2"/>
        <end position="382"/>
    </location>
</feature>
<protein>
    <recommendedName>
        <fullName evidence="9">Serine hydroxymethyltransferase</fullName>
        <shortName evidence="9">SHMT</shortName>
        <shortName evidence="9">Serine methylase</shortName>
        <ecNumber evidence="9">2.1.2.1</ecNumber>
    </recommendedName>
</protein>
<comment type="pathway">
    <text evidence="9">One-carbon metabolism; tetrahydrofolate interconversion.</text>
</comment>
<dbReference type="InterPro" id="IPR015424">
    <property type="entry name" value="PyrdxlP-dep_Trfase"/>
</dbReference>
<evidence type="ECO:0000256" key="9">
    <source>
        <dbReference type="HAMAP-Rule" id="MF_00051"/>
    </source>
</evidence>
<feature type="site" description="Plays an important role in substrate specificity" evidence="9">
    <location>
        <position position="224"/>
    </location>
</feature>
<dbReference type="Gene3D" id="3.90.1150.10">
    <property type="entry name" value="Aspartate Aminotransferase, domain 1"/>
    <property type="match status" value="1"/>
</dbReference>
<comment type="pathway">
    <text evidence="9">Amino-acid biosynthesis; glycine biosynthesis; glycine from L-serine: step 1/1.</text>
</comment>
<dbReference type="GO" id="GO:0030170">
    <property type="term" value="F:pyridoxal phosphate binding"/>
    <property type="evidence" value="ECO:0007669"/>
    <property type="project" value="UniProtKB-UniRule"/>
</dbReference>
<dbReference type="InterPro" id="IPR019798">
    <property type="entry name" value="Ser_HO-MeTrfase_PLP_BS"/>
</dbReference>
<comment type="catalytic activity">
    <reaction evidence="9">
        <text>(6R)-5,10-methylene-5,6,7,8-tetrahydrofolate + glycine + H2O = (6S)-5,6,7,8-tetrahydrofolate + L-serine</text>
        <dbReference type="Rhea" id="RHEA:15481"/>
        <dbReference type="ChEBI" id="CHEBI:15377"/>
        <dbReference type="ChEBI" id="CHEBI:15636"/>
        <dbReference type="ChEBI" id="CHEBI:33384"/>
        <dbReference type="ChEBI" id="CHEBI:57305"/>
        <dbReference type="ChEBI" id="CHEBI:57453"/>
        <dbReference type="EC" id="2.1.2.1"/>
    </reaction>
</comment>
<keyword evidence="8 9" id="KW-0663">Pyridoxal phosphate</keyword>
<dbReference type="Pfam" id="PF00464">
    <property type="entry name" value="SHMT"/>
    <property type="match status" value="1"/>
</dbReference>